<comment type="caution">
    <text evidence="3">The sequence shown here is derived from an EMBL/GenBank/DDBJ whole genome shotgun (WGS) entry which is preliminary data.</text>
</comment>
<dbReference type="AlphaFoldDB" id="A0A1G1XQS2"/>
<evidence type="ECO:0000256" key="2">
    <source>
        <dbReference type="HAMAP-Rule" id="MF_00163"/>
    </source>
</evidence>
<feature type="binding site" evidence="2">
    <location>
        <position position="89"/>
    </location>
    <ligand>
        <name>Fe cation</name>
        <dbReference type="ChEBI" id="CHEBI:24875"/>
    </ligand>
</feature>
<comment type="cofactor">
    <cofactor evidence="2">
        <name>Fe(2+)</name>
        <dbReference type="ChEBI" id="CHEBI:29033"/>
    </cofactor>
    <text evidence="2">Binds 1 Fe(2+) ion.</text>
</comment>
<evidence type="ECO:0000313" key="4">
    <source>
        <dbReference type="Proteomes" id="UP000176498"/>
    </source>
</evidence>
<dbReference type="NCBIfam" id="TIGR00079">
    <property type="entry name" value="pept_deformyl"/>
    <property type="match status" value="1"/>
</dbReference>
<dbReference type="PANTHER" id="PTHR10458:SF22">
    <property type="entry name" value="PEPTIDE DEFORMYLASE"/>
    <property type="match status" value="1"/>
</dbReference>
<keyword evidence="2" id="KW-0648">Protein biosynthesis</keyword>
<dbReference type="PRINTS" id="PR01576">
    <property type="entry name" value="PDEFORMYLASE"/>
</dbReference>
<feature type="binding site" evidence="2">
    <location>
        <position position="131"/>
    </location>
    <ligand>
        <name>Fe cation</name>
        <dbReference type="ChEBI" id="CHEBI:24875"/>
    </ligand>
</feature>
<dbReference type="InterPro" id="IPR036821">
    <property type="entry name" value="Peptide_deformylase_sf"/>
</dbReference>
<dbReference type="InterPro" id="IPR023635">
    <property type="entry name" value="Peptide_deformylase"/>
</dbReference>
<dbReference type="PIRSF" id="PIRSF004749">
    <property type="entry name" value="Pep_def"/>
    <property type="match status" value="1"/>
</dbReference>
<accession>A0A1G1XQS2</accession>
<sequence>MSSLPIIKDPNPLLRQKAAKIKEITPEIKQLILDMEKTMNEHKGIGLAAPQIGKSIQLCLISTDKGTLALINPLILWKSIRKDTEEEGCLSCPGATIDVKRSKIIYVRALNQNGKFIIFRAKGLFARVIQHEVDHLKGILIIDKNKN</sequence>
<keyword evidence="2" id="KW-0479">Metal-binding</keyword>
<comment type="catalytic activity">
    <reaction evidence="2">
        <text>N-terminal N-formyl-L-methionyl-[peptide] + H2O = N-terminal L-methionyl-[peptide] + formate</text>
        <dbReference type="Rhea" id="RHEA:24420"/>
        <dbReference type="Rhea" id="RHEA-COMP:10639"/>
        <dbReference type="Rhea" id="RHEA-COMP:10640"/>
        <dbReference type="ChEBI" id="CHEBI:15377"/>
        <dbReference type="ChEBI" id="CHEBI:15740"/>
        <dbReference type="ChEBI" id="CHEBI:49298"/>
        <dbReference type="ChEBI" id="CHEBI:64731"/>
        <dbReference type="EC" id="3.5.1.88"/>
    </reaction>
</comment>
<dbReference type="EMBL" id="MHHZ01000004">
    <property type="protein sequence ID" value="OGY42429.1"/>
    <property type="molecule type" value="Genomic_DNA"/>
</dbReference>
<dbReference type="HAMAP" id="MF_00163">
    <property type="entry name" value="Pep_deformylase"/>
    <property type="match status" value="1"/>
</dbReference>
<dbReference type="GO" id="GO:0006412">
    <property type="term" value="P:translation"/>
    <property type="evidence" value="ECO:0007669"/>
    <property type="project" value="UniProtKB-UniRule"/>
</dbReference>
<dbReference type="GO" id="GO:0046872">
    <property type="term" value="F:metal ion binding"/>
    <property type="evidence" value="ECO:0007669"/>
    <property type="project" value="UniProtKB-KW"/>
</dbReference>
<dbReference type="SUPFAM" id="SSF56420">
    <property type="entry name" value="Peptide deformylase"/>
    <property type="match status" value="1"/>
</dbReference>
<name>A0A1G1XQS2_9BACT</name>
<dbReference type="GO" id="GO:0042586">
    <property type="term" value="F:peptide deformylase activity"/>
    <property type="evidence" value="ECO:0007669"/>
    <property type="project" value="UniProtKB-UniRule"/>
</dbReference>
<reference evidence="3 4" key="1">
    <citation type="journal article" date="2016" name="Nat. Commun.">
        <title>Thousands of microbial genomes shed light on interconnected biogeochemical processes in an aquifer system.</title>
        <authorList>
            <person name="Anantharaman K."/>
            <person name="Brown C.T."/>
            <person name="Hug L.A."/>
            <person name="Sharon I."/>
            <person name="Castelle C.J."/>
            <person name="Probst A.J."/>
            <person name="Thomas B.C."/>
            <person name="Singh A."/>
            <person name="Wilkins M.J."/>
            <person name="Karaoz U."/>
            <person name="Brodie E.L."/>
            <person name="Williams K.H."/>
            <person name="Hubbard S.S."/>
            <person name="Banfield J.F."/>
        </authorList>
    </citation>
    <scope>NUCLEOTIDE SEQUENCE [LARGE SCALE GENOMIC DNA]</scope>
</reference>
<dbReference type="NCBIfam" id="NF001159">
    <property type="entry name" value="PRK00150.1-3"/>
    <property type="match status" value="1"/>
</dbReference>
<dbReference type="Pfam" id="PF01327">
    <property type="entry name" value="Pep_deformylase"/>
    <property type="match status" value="1"/>
</dbReference>
<dbReference type="PANTHER" id="PTHR10458">
    <property type="entry name" value="PEPTIDE DEFORMYLASE"/>
    <property type="match status" value="1"/>
</dbReference>
<keyword evidence="2" id="KW-0408">Iron</keyword>
<comment type="similarity">
    <text evidence="1 2">Belongs to the polypeptide deformylase family.</text>
</comment>
<dbReference type="Proteomes" id="UP000176498">
    <property type="component" value="Unassembled WGS sequence"/>
</dbReference>
<evidence type="ECO:0000256" key="1">
    <source>
        <dbReference type="ARBA" id="ARBA00010759"/>
    </source>
</evidence>
<dbReference type="EC" id="3.5.1.88" evidence="2"/>
<feature type="active site" evidence="2">
    <location>
        <position position="132"/>
    </location>
</feature>
<proteinExistence type="inferred from homology"/>
<comment type="function">
    <text evidence="2">Removes the formyl group from the N-terminal Met of newly synthesized proteins. Requires at least a dipeptide for an efficient rate of reaction. N-terminal L-methionine is a prerequisite for activity but the enzyme has broad specificity at other positions.</text>
</comment>
<keyword evidence="2" id="KW-0378">Hydrolase</keyword>
<feature type="binding site" evidence="2">
    <location>
        <position position="135"/>
    </location>
    <ligand>
        <name>Fe cation</name>
        <dbReference type="ChEBI" id="CHEBI:24875"/>
    </ligand>
</feature>
<dbReference type="Gene3D" id="3.90.45.10">
    <property type="entry name" value="Peptide deformylase"/>
    <property type="match status" value="1"/>
</dbReference>
<protein>
    <recommendedName>
        <fullName evidence="2">Peptide deformylase</fullName>
        <shortName evidence="2">PDF</shortName>
        <ecNumber evidence="2">3.5.1.88</ecNumber>
    </recommendedName>
    <alternativeName>
        <fullName evidence="2">Polypeptide deformylase</fullName>
    </alternativeName>
</protein>
<organism evidence="3 4">
    <name type="scientific">Candidatus Buchananbacteria bacterium RBG_13_36_9</name>
    <dbReference type="NCBI Taxonomy" id="1797530"/>
    <lineage>
        <taxon>Bacteria</taxon>
        <taxon>Candidatus Buchananiibacteriota</taxon>
    </lineage>
</organism>
<evidence type="ECO:0000313" key="3">
    <source>
        <dbReference type="EMBL" id="OGY42429.1"/>
    </source>
</evidence>
<gene>
    <name evidence="2" type="primary">def</name>
    <name evidence="3" type="ORF">A2Y82_04640</name>
</gene>
<dbReference type="CDD" id="cd00487">
    <property type="entry name" value="Pep_deformylase"/>
    <property type="match status" value="1"/>
</dbReference>